<accession>A0ABU0X2B8</accession>
<dbReference type="Proteomes" id="UP001225605">
    <property type="component" value="Unassembled WGS sequence"/>
</dbReference>
<keyword evidence="2" id="KW-1185">Reference proteome</keyword>
<gene>
    <name evidence="1" type="ORF">CKY47_18225</name>
</gene>
<dbReference type="EMBL" id="NSDM01000007">
    <property type="protein sequence ID" value="MDQ2585888.1"/>
    <property type="molecule type" value="Genomic_DNA"/>
</dbReference>
<sequence length="93" mass="10532">MSPTTGQQQYEEFVTELLADERPRLFAVLREFGTHQDAEVAAWGMAWPDRAELVSPNGRVRMRSESPERALRVFGRGEDVSARLVWVDADPVS</sequence>
<dbReference type="RefSeq" id="WP_306747086.1">
    <property type="nucleotide sequence ID" value="NZ_NSDM01000007.1"/>
</dbReference>
<proteinExistence type="predicted"/>
<name>A0ABU0X2B8_9PSEU</name>
<comment type="caution">
    <text evidence="1">The sequence shown here is derived from an EMBL/GenBank/DDBJ whole genome shotgun (WGS) entry which is preliminary data.</text>
</comment>
<protein>
    <submittedName>
        <fullName evidence="1">Uncharacterized protein</fullName>
    </submittedName>
</protein>
<organism evidence="1 2">
    <name type="scientific">Saccharothrix yanglingensis</name>
    <dbReference type="NCBI Taxonomy" id="659496"/>
    <lineage>
        <taxon>Bacteria</taxon>
        <taxon>Bacillati</taxon>
        <taxon>Actinomycetota</taxon>
        <taxon>Actinomycetes</taxon>
        <taxon>Pseudonocardiales</taxon>
        <taxon>Pseudonocardiaceae</taxon>
        <taxon>Saccharothrix</taxon>
    </lineage>
</organism>
<evidence type="ECO:0000313" key="1">
    <source>
        <dbReference type="EMBL" id="MDQ2585888.1"/>
    </source>
</evidence>
<reference evidence="1 2" key="1">
    <citation type="submission" date="2017-06" db="EMBL/GenBank/DDBJ databases">
        <title>Cultured bacterium strain Saccharothrix yanglingensis Hhs.015.</title>
        <authorList>
            <person name="Xia Y."/>
        </authorList>
    </citation>
    <scope>NUCLEOTIDE SEQUENCE [LARGE SCALE GENOMIC DNA]</scope>
    <source>
        <strain evidence="1 2">Hhs.015</strain>
    </source>
</reference>
<evidence type="ECO:0000313" key="2">
    <source>
        <dbReference type="Proteomes" id="UP001225605"/>
    </source>
</evidence>